<dbReference type="AlphaFoldDB" id="A0A4Y2VT77"/>
<keyword evidence="2" id="KW-1185">Reference proteome</keyword>
<dbReference type="PANTHER" id="PTHR46585:SF1">
    <property type="entry name" value="CHROMO DOMAIN-CONTAINING PROTEIN"/>
    <property type="match status" value="1"/>
</dbReference>
<proteinExistence type="predicted"/>
<dbReference type="Proteomes" id="UP000499080">
    <property type="component" value="Unassembled WGS sequence"/>
</dbReference>
<dbReference type="PANTHER" id="PTHR46585">
    <property type="entry name" value="INTEGRASE CORE DOMAIN CONTAINING PROTEIN"/>
    <property type="match status" value="1"/>
</dbReference>
<evidence type="ECO:0000313" key="2">
    <source>
        <dbReference type="Proteomes" id="UP000499080"/>
    </source>
</evidence>
<comment type="caution">
    <text evidence="1">The sequence shown here is derived from an EMBL/GenBank/DDBJ whole genome shotgun (WGS) entry which is preliminary data.</text>
</comment>
<evidence type="ECO:0000313" key="1">
    <source>
        <dbReference type="EMBL" id="GBO26997.1"/>
    </source>
</evidence>
<organism evidence="1 2">
    <name type="scientific">Araneus ventricosus</name>
    <name type="common">Orbweaver spider</name>
    <name type="synonym">Epeira ventricosa</name>
    <dbReference type="NCBI Taxonomy" id="182803"/>
    <lineage>
        <taxon>Eukaryota</taxon>
        <taxon>Metazoa</taxon>
        <taxon>Ecdysozoa</taxon>
        <taxon>Arthropoda</taxon>
        <taxon>Chelicerata</taxon>
        <taxon>Arachnida</taxon>
        <taxon>Araneae</taxon>
        <taxon>Araneomorphae</taxon>
        <taxon>Entelegynae</taxon>
        <taxon>Araneoidea</taxon>
        <taxon>Araneidae</taxon>
        <taxon>Araneus</taxon>
    </lineage>
</organism>
<accession>A0A4Y2VT77</accession>
<sequence>MFKYFTFKNTHNCIDVLDQLVYSYNHTYHSSIKRALVEVNLENERDAWLTLYGNKDNVERKPCAFKEGDTVRISKAKLTLEKVMKQIGLKNYSQERCDKEWTHCCGYYETSIDILNALRKHVKIQTNYDKHSKKAKLQLSNGATLKLSDRLSENLGSVPGKVSGENVVRDSTLAIESPFTADPHVDSYLLYIYTEIIQPEVLGGVFAPLLRILTVKGKDGDMIHEIFDRPHYCPVSRKKISVH</sequence>
<dbReference type="OrthoDB" id="6426073at2759"/>
<reference evidence="1 2" key="1">
    <citation type="journal article" date="2019" name="Sci. Rep.">
        <title>Orb-weaving spider Araneus ventricosus genome elucidates the spidroin gene catalogue.</title>
        <authorList>
            <person name="Kono N."/>
            <person name="Nakamura H."/>
            <person name="Ohtoshi R."/>
            <person name="Moran D.A.P."/>
            <person name="Shinohara A."/>
            <person name="Yoshida Y."/>
            <person name="Fujiwara M."/>
            <person name="Mori M."/>
            <person name="Tomita M."/>
            <person name="Arakawa K."/>
        </authorList>
    </citation>
    <scope>NUCLEOTIDE SEQUENCE [LARGE SCALE GENOMIC DNA]</scope>
</reference>
<dbReference type="EMBL" id="BGPR01049996">
    <property type="protein sequence ID" value="GBO26997.1"/>
    <property type="molecule type" value="Genomic_DNA"/>
</dbReference>
<protein>
    <submittedName>
        <fullName evidence="1">Uncharacterized protein</fullName>
    </submittedName>
</protein>
<gene>
    <name evidence="1" type="ORF">AVEN_69054_1</name>
</gene>
<name>A0A4Y2VT77_ARAVE</name>